<evidence type="ECO:0000313" key="1">
    <source>
        <dbReference type="EMBL" id="KAL2745243.1"/>
    </source>
</evidence>
<keyword evidence="2" id="KW-1185">Reference proteome</keyword>
<dbReference type="EMBL" id="JAYRBN010000046">
    <property type="protein sequence ID" value="KAL2745243.1"/>
    <property type="molecule type" value="Genomic_DNA"/>
</dbReference>
<organism evidence="1 2">
    <name type="scientific">Vespula maculifrons</name>
    <name type="common">Eastern yellow jacket</name>
    <name type="synonym">Wasp</name>
    <dbReference type="NCBI Taxonomy" id="7453"/>
    <lineage>
        <taxon>Eukaryota</taxon>
        <taxon>Metazoa</taxon>
        <taxon>Ecdysozoa</taxon>
        <taxon>Arthropoda</taxon>
        <taxon>Hexapoda</taxon>
        <taxon>Insecta</taxon>
        <taxon>Pterygota</taxon>
        <taxon>Neoptera</taxon>
        <taxon>Endopterygota</taxon>
        <taxon>Hymenoptera</taxon>
        <taxon>Apocrita</taxon>
        <taxon>Aculeata</taxon>
        <taxon>Vespoidea</taxon>
        <taxon>Vespidae</taxon>
        <taxon>Vespinae</taxon>
        <taxon>Vespula</taxon>
    </lineage>
</organism>
<accession>A0ABD2CJG0</accession>
<comment type="caution">
    <text evidence="1">The sequence shown here is derived from an EMBL/GenBank/DDBJ whole genome shotgun (WGS) entry which is preliminary data.</text>
</comment>
<dbReference type="Proteomes" id="UP001607303">
    <property type="component" value="Unassembled WGS sequence"/>
</dbReference>
<sequence>MGVEGLRALSSDPGPVLLGAIEKSNVKATFFSFVALKPLLLGSYWADQVEKNMGLEGSTSPFQCPSTGCCRCYSFGGKIVKAKFFFSIVPFKAITRLLLVRSSQNKYGSRGRDEPFPMTLKKFLFPLFPLNRYNSAPTGQILIKKIWSCRARRALSNDPGAVFLCAIVSEKKIKKFLFPLFPLNRYNSAPIGQIFIKKICACRARRALSNDPSPVFLGAIVSEKKIKKFLFPLFPLNRYNSAPIGPILIKKIWACRARRALSNDPGAVFLCAIVSEKKIKKFLFPLFPLNRYNSAPIGQIFIKKIWACRARRALSNDPSPVFLGAIVSEKKLLKDNFFFPLFPLNRYNSAPVGQILIKKIWACRERRARSSWN</sequence>
<evidence type="ECO:0000313" key="2">
    <source>
        <dbReference type="Proteomes" id="UP001607303"/>
    </source>
</evidence>
<name>A0ABD2CJG0_VESMC</name>
<protein>
    <submittedName>
        <fullName evidence="1">Uncharacterized protein</fullName>
    </submittedName>
</protein>
<gene>
    <name evidence="1" type="ORF">V1477_006660</name>
</gene>
<dbReference type="AlphaFoldDB" id="A0ABD2CJG0"/>
<reference evidence="1 2" key="1">
    <citation type="journal article" date="2024" name="Ann. Entomol. Soc. Am.">
        <title>Genomic analyses of the southern and eastern yellowjacket wasps (Hymenoptera: Vespidae) reveal evolutionary signatures of social life.</title>
        <authorList>
            <person name="Catto M.A."/>
            <person name="Caine P.B."/>
            <person name="Orr S.E."/>
            <person name="Hunt B.G."/>
            <person name="Goodisman M.A.D."/>
        </authorList>
    </citation>
    <scope>NUCLEOTIDE SEQUENCE [LARGE SCALE GENOMIC DNA]</scope>
    <source>
        <strain evidence="1">232</strain>
        <tissue evidence="1">Head and thorax</tissue>
    </source>
</reference>
<proteinExistence type="predicted"/>